<dbReference type="EMBL" id="MZGT01000035">
    <property type="protein sequence ID" value="OPJ60932.1"/>
    <property type="molecule type" value="Genomic_DNA"/>
</dbReference>
<dbReference type="STRING" id="225345.CLCHR_27450"/>
<dbReference type="Proteomes" id="UP000191056">
    <property type="component" value="Unassembled WGS sequence"/>
</dbReference>
<dbReference type="EMBL" id="WSRQ01000002">
    <property type="protein sequence ID" value="MVX62500.1"/>
    <property type="molecule type" value="Genomic_DNA"/>
</dbReference>
<name>A0A1V4ILN6_9CLOT</name>
<evidence type="ECO:0000313" key="7">
    <source>
        <dbReference type="Proteomes" id="UP000191056"/>
    </source>
</evidence>
<feature type="chain" id="PRO_5036027710" evidence="2">
    <location>
        <begin position="28"/>
        <end position="338"/>
    </location>
</feature>
<dbReference type="PANTHER" id="PTHR30024:SF42">
    <property type="entry name" value="ALIPHATIC SULFONATES-BINDING PROTEIN-RELATED"/>
    <property type="match status" value="1"/>
</dbReference>
<dbReference type="Proteomes" id="UP000265930">
    <property type="component" value="Unassembled WGS sequence"/>
</dbReference>
<sequence>MKKKLLSMFLAATTVFMLVGCGNSKQAENTKSTEKVEKVVRIGFPGTQNFIGGVAGVAQEKKYIDDELSKAGYKVEYKPFAAAGPAVNEALTAKEVDIAIYADFPGILSKSKGVETSLIGIADNYITSAIIVKADSTISSVKDLKGKKIGFAKGTYMQKYLYQILDANGIAQSDVELINTTDFDSALYGGAIDALVVTDTQEAIQVLSKKTARTIDTSKNHPDITAQSVVIGNSKFLAENKEAAVALFKALKEAKTLMKENTGEAYDVLTKSGLDKEATKSLYGKDNGKFDYVSLKVDDAAKKKINDSKKFMLDNNLISKDYDTDKWVDNSFYEEANK</sequence>
<gene>
    <name evidence="5" type="primary">ssuA_2</name>
    <name evidence="5" type="ORF">CLCHR_27450</name>
    <name evidence="6" type="ORF">D2A34_02750</name>
    <name evidence="4" type="ORF">GKZ28_02130</name>
</gene>
<dbReference type="AlphaFoldDB" id="A0A1V4ILN6"/>
<reference evidence="6 8" key="2">
    <citation type="submission" date="2018-08" db="EMBL/GenBank/DDBJ databases">
        <title>Genome of Clostridium chromiireducens C1, DSM12136.</title>
        <authorList>
            <person name="Xing M."/>
            <person name="Wei Y."/>
            <person name="Ang E.L."/>
            <person name="Zhao H."/>
            <person name="Zhang Y."/>
        </authorList>
    </citation>
    <scope>NUCLEOTIDE SEQUENCE [LARGE SCALE GENOMIC DNA]</scope>
    <source>
        <strain evidence="6 8">C1</strain>
    </source>
</reference>
<evidence type="ECO:0000259" key="3">
    <source>
        <dbReference type="SMART" id="SM00062"/>
    </source>
</evidence>
<dbReference type="SUPFAM" id="SSF53850">
    <property type="entry name" value="Periplasmic binding protein-like II"/>
    <property type="match status" value="1"/>
</dbReference>
<feature type="signal peptide" evidence="2">
    <location>
        <begin position="1"/>
        <end position="27"/>
    </location>
</feature>
<reference evidence="4" key="3">
    <citation type="submission" date="2019-12" db="EMBL/GenBank/DDBJ databases">
        <title>Microbes associate with the intestines of laboratory mice.</title>
        <authorList>
            <person name="Navarre W."/>
            <person name="Wong E."/>
        </authorList>
    </citation>
    <scope>NUCLEOTIDE SEQUENCE</scope>
    <source>
        <strain evidence="4">NM79_F5</strain>
    </source>
</reference>
<dbReference type="PROSITE" id="PS51257">
    <property type="entry name" value="PROKAR_LIPOPROTEIN"/>
    <property type="match status" value="1"/>
</dbReference>
<dbReference type="InterPro" id="IPR015168">
    <property type="entry name" value="SsuA/THI5"/>
</dbReference>
<comment type="caution">
    <text evidence="5">The sequence shown here is derived from an EMBL/GenBank/DDBJ whole genome shotgun (WGS) entry which is preliminary data.</text>
</comment>
<dbReference type="EMBL" id="QXDJ01000001">
    <property type="protein sequence ID" value="RII36316.1"/>
    <property type="molecule type" value="Genomic_DNA"/>
</dbReference>
<keyword evidence="7" id="KW-1185">Reference proteome</keyword>
<proteinExistence type="inferred from homology"/>
<evidence type="ECO:0000313" key="6">
    <source>
        <dbReference type="EMBL" id="RII36316.1"/>
    </source>
</evidence>
<accession>A0A1V4ILN6</accession>
<comment type="similarity">
    <text evidence="1">Belongs to the bacterial solute-binding protein SsuA/TauA family.</text>
</comment>
<dbReference type="SMART" id="SM00062">
    <property type="entry name" value="PBPb"/>
    <property type="match status" value="1"/>
</dbReference>
<dbReference type="Proteomes" id="UP000656077">
    <property type="component" value="Unassembled WGS sequence"/>
</dbReference>
<protein>
    <submittedName>
        <fullName evidence="6">Nitrate ABC transporter substrate-binding protein</fullName>
    </submittedName>
    <submittedName>
        <fullName evidence="4">PhnD/SsuA/transferrin family substrate-binding protein</fullName>
    </submittedName>
    <submittedName>
        <fullName evidence="5">Putative aliphatic sulfonates-binding protein</fullName>
    </submittedName>
</protein>
<evidence type="ECO:0000313" key="8">
    <source>
        <dbReference type="Proteomes" id="UP000265930"/>
    </source>
</evidence>
<feature type="domain" description="Solute-binding protein family 3/N-terminal" evidence="3">
    <location>
        <begin position="49"/>
        <end position="265"/>
    </location>
</feature>
<dbReference type="InterPro" id="IPR001638">
    <property type="entry name" value="Solute-binding_3/MltF_N"/>
</dbReference>
<keyword evidence="2" id="KW-0732">Signal</keyword>
<dbReference type="OrthoDB" id="286202at2"/>
<evidence type="ECO:0000313" key="5">
    <source>
        <dbReference type="EMBL" id="OPJ60932.1"/>
    </source>
</evidence>
<evidence type="ECO:0000256" key="1">
    <source>
        <dbReference type="ARBA" id="ARBA00010742"/>
    </source>
</evidence>
<dbReference type="Gene3D" id="3.40.190.10">
    <property type="entry name" value="Periplasmic binding protein-like II"/>
    <property type="match status" value="2"/>
</dbReference>
<evidence type="ECO:0000313" key="4">
    <source>
        <dbReference type="EMBL" id="MVX62500.1"/>
    </source>
</evidence>
<dbReference type="Pfam" id="PF09084">
    <property type="entry name" value="NMT1"/>
    <property type="match status" value="1"/>
</dbReference>
<organism evidence="5 7">
    <name type="scientific">Clostridium chromiireducens</name>
    <dbReference type="NCBI Taxonomy" id="225345"/>
    <lineage>
        <taxon>Bacteria</taxon>
        <taxon>Bacillati</taxon>
        <taxon>Bacillota</taxon>
        <taxon>Clostridia</taxon>
        <taxon>Eubacteriales</taxon>
        <taxon>Clostridiaceae</taxon>
        <taxon>Clostridium</taxon>
    </lineage>
</organism>
<reference evidence="5 7" key="1">
    <citation type="submission" date="2017-03" db="EMBL/GenBank/DDBJ databases">
        <title>Genome sequence of Clostridium chromiireducens DSM 23318.</title>
        <authorList>
            <person name="Poehlein A."/>
            <person name="Daniel R."/>
        </authorList>
    </citation>
    <scope>NUCLEOTIDE SEQUENCE [LARGE SCALE GENOMIC DNA]</scope>
    <source>
        <strain evidence="5 7">DSM 23318</strain>
    </source>
</reference>
<dbReference type="RefSeq" id="WP_079440380.1">
    <property type="nucleotide sequence ID" value="NZ_MZGT01000035.1"/>
</dbReference>
<dbReference type="PANTHER" id="PTHR30024">
    <property type="entry name" value="ALIPHATIC SULFONATES-BINDING PROTEIN-RELATED"/>
    <property type="match status" value="1"/>
</dbReference>
<evidence type="ECO:0000256" key="2">
    <source>
        <dbReference type="SAM" id="SignalP"/>
    </source>
</evidence>